<dbReference type="Pfam" id="PF19054">
    <property type="entry name" value="DUF5753"/>
    <property type="match status" value="1"/>
</dbReference>
<comment type="caution">
    <text evidence="2">The sequence shown here is derived from an EMBL/GenBank/DDBJ whole genome shotgun (WGS) entry which is preliminary data.</text>
</comment>
<evidence type="ECO:0000313" key="2">
    <source>
        <dbReference type="EMBL" id="MFC5026226.1"/>
    </source>
</evidence>
<evidence type="ECO:0000313" key="3">
    <source>
        <dbReference type="Proteomes" id="UP001595829"/>
    </source>
</evidence>
<proteinExistence type="predicted"/>
<gene>
    <name evidence="2" type="ORF">ACFPM3_29250</name>
</gene>
<evidence type="ECO:0000259" key="1">
    <source>
        <dbReference type="PROSITE" id="PS50943"/>
    </source>
</evidence>
<sequence length="273" mass="30788">MADSTEPEPSDSLKTFGAVLQAFRERAGLTQEALALKMRYSPSLVASVEQGRRLPSPEFVERAEQALDAFGVLRKAAKSLARKPGLASWFRRWAHLEAQAIALDTYEPRVVPGLLQTKAYAKVLFEGEVPPLSDEEIEVKLAARLERQRLLWERPNTQFSFILEEHLFHHQVGGPEVTRELIDHILEVMELRNVQVQIMPLSRGLHAGLNGPLQLAETPDHQWLAYCEGQEHGQFITDMKTISVLQRRYGKLRAQALTPEDSKGLLSRLRGAL</sequence>
<dbReference type="InterPro" id="IPR010982">
    <property type="entry name" value="Lambda_DNA-bd_dom_sf"/>
</dbReference>
<dbReference type="Pfam" id="PF13560">
    <property type="entry name" value="HTH_31"/>
    <property type="match status" value="1"/>
</dbReference>
<dbReference type="EMBL" id="JBHSJD010000024">
    <property type="protein sequence ID" value="MFC5026226.1"/>
    <property type="molecule type" value="Genomic_DNA"/>
</dbReference>
<dbReference type="Proteomes" id="UP001595829">
    <property type="component" value="Unassembled WGS sequence"/>
</dbReference>
<reference evidence="3" key="1">
    <citation type="journal article" date="2019" name="Int. J. Syst. Evol. Microbiol.">
        <title>The Global Catalogue of Microorganisms (GCM) 10K type strain sequencing project: providing services to taxonomists for standard genome sequencing and annotation.</title>
        <authorList>
            <consortium name="The Broad Institute Genomics Platform"/>
            <consortium name="The Broad Institute Genome Sequencing Center for Infectious Disease"/>
            <person name="Wu L."/>
            <person name="Ma J."/>
        </authorList>
    </citation>
    <scope>NUCLEOTIDE SEQUENCE [LARGE SCALE GENOMIC DNA]</scope>
    <source>
        <strain evidence="3">CGMCC 4.1648</strain>
    </source>
</reference>
<protein>
    <submittedName>
        <fullName evidence="2">Scr1 family TA system antitoxin-like transcriptional regulator</fullName>
    </submittedName>
</protein>
<dbReference type="InterPro" id="IPR043917">
    <property type="entry name" value="DUF5753"/>
</dbReference>
<dbReference type="Gene3D" id="1.10.260.40">
    <property type="entry name" value="lambda repressor-like DNA-binding domains"/>
    <property type="match status" value="1"/>
</dbReference>
<dbReference type="SMART" id="SM00530">
    <property type="entry name" value="HTH_XRE"/>
    <property type="match status" value="1"/>
</dbReference>
<feature type="domain" description="HTH cro/C1-type" evidence="1">
    <location>
        <begin position="20"/>
        <end position="73"/>
    </location>
</feature>
<organism evidence="2 3">
    <name type="scientific">Streptomyces coeruleoprunus</name>
    <dbReference type="NCBI Taxonomy" id="285563"/>
    <lineage>
        <taxon>Bacteria</taxon>
        <taxon>Bacillati</taxon>
        <taxon>Actinomycetota</taxon>
        <taxon>Actinomycetes</taxon>
        <taxon>Kitasatosporales</taxon>
        <taxon>Streptomycetaceae</taxon>
        <taxon>Streptomyces</taxon>
    </lineage>
</organism>
<name>A0ABV9XPT0_9ACTN</name>
<dbReference type="CDD" id="cd00093">
    <property type="entry name" value="HTH_XRE"/>
    <property type="match status" value="1"/>
</dbReference>
<dbReference type="InterPro" id="IPR001387">
    <property type="entry name" value="Cro/C1-type_HTH"/>
</dbReference>
<accession>A0ABV9XPT0</accession>
<dbReference type="RefSeq" id="WP_345689826.1">
    <property type="nucleotide sequence ID" value="NZ_BAABIT010000001.1"/>
</dbReference>
<dbReference type="SUPFAM" id="SSF47413">
    <property type="entry name" value="lambda repressor-like DNA-binding domains"/>
    <property type="match status" value="1"/>
</dbReference>
<keyword evidence="3" id="KW-1185">Reference proteome</keyword>
<dbReference type="PROSITE" id="PS50943">
    <property type="entry name" value="HTH_CROC1"/>
    <property type="match status" value="1"/>
</dbReference>